<dbReference type="InterPro" id="IPR011990">
    <property type="entry name" value="TPR-like_helical_dom_sf"/>
</dbReference>
<accession>A0A7I4FTJ9</accession>
<dbReference type="FunFam" id="1.25.40.10:FF:003735">
    <property type="entry name" value="Predicted protein"/>
    <property type="match status" value="1"/>
</dbReference>
<dbReference type="AlphaFoldDB" id="A0A7I4FTJ9"/>
<dbReference type="EnsemblPlants" id="Pp3c7_24250V3.2">
    <property type="protein sequence ID" value="Pp3c7_24250V3.2"/>
    <property type="gene ID" value="Pp3c7_24250"/>
</dbReference>
<evidence type="ECO:0000256" key="6">
    <source>
        <dbReference type="SAM" id="MobiDB-lite"/>
    </source>
</evidence>
<sequence>MRRGLANLEMDNAEESVRDLQKALEMDPNNHEIQTLIQRAKNLLKKVEEKREKEIEAERQKRNELDSLKEKEEMASFERVSTSCPSSNNRIQMIIEEVDEVEIDKNLIMDNNLQSSKSNAIHQNKQETFEADETNTSNEEKDKVGINNNNNSCLIESETNHEVCDLVNKSNIESNINVCKIMYEVTSNYSEENEQQERNLSWPNKYHKYNAQLKNLQSLKNDPISTSIDNENASNIEIQNFAPKKIENQVDSLVKLQVEDIDKTSNNEPKRSLDISNVEVPLKTIEVIETQQSNVSDQIGIESKRHESMLNATSNFNSNALAKEWRLSGNELFLEKKYNEAIESYTNSLTYQKSAATYSNRSMAQIKLKQFKKAEEDASHAISLDCKFYKAFYRRGMARHALCNTQGAKMDFEEVLKFTPNDKEIINLLTSMEVEYIPKRQGPMVIEEIEDEVFLETRVNMSSQVCNNKKSCANVQEKNEEDDCLNSFEDDNNNHISNLSSNQLNIKECNMMKTKEINPNHDVEKFSIDSISRQETKSKGTNDSNVLKPQIEIELEKRAQIEKDKGNVCFSKGQYTLAIECYTQSLEYVPPSAIVLANRALCYINLHEYRKALADSTLAIQHAPGYMKAFHRRAVASHKLGDLENALRDYEIVATFSQDDKKLNKDVELIKKEIELKASMNAKVPILIKQPLIPTSDSCEDDGFFMKPVRTTVYKNENKTSSSQEENINPNIGQNPTNASYKKSGEFNKSNKIEKKDDGHNNGFPNSNGYKKMKFAKIRALQKPFTALEFERTCNSLKEKHSLAREYINSIGIQTYPKLFKESFSGSILQCFIHILQKGFMPNDPLGAIVVLRGLTKVKRFLLALMVLQSKDKQGIDTLFYWLEFSNEVDMGEVQQLREAYHAS</sequence>
<feature type="domain" description="RNA-polymerase II-associated protein 3-like C-terminal" evidence="7">
    <location>
        <begin position="784"/>
        <end position="873"/>
    </location>
</feature>
<reference evidence="8 9" key="2">
    <citation type="journal article" date="2018" name="Plant J.">
        <title>The Physcomitrella patens chromosome-scale assembly reveals moss genome structure and evolution.</title>
        <authorList>
            <person name="Lang D."/>
            <person name="Ullrich K.K."/>
            <person name="Murat F."/>
            <person name="Fuchs J."/>
            <person name="Jenkins J."/>
            <person name="Haas F.B."/>
            <person name="Piednoel M."/>
            <person name="Gundlach H."/>
            <person name="Van Bel M."/>
            <person name="Meyberg R."/>
            <person name="Vives C."/>
            <person name="Morata J."/>
            <person name="Symeonidi A."/>
            <person name="Hiss M."/>
            <person name="Muchero W."/>
            <person name="Kamisugi Y."/>
            <person name="Saleh O."/>
            <person name="Blanc G."/>
            <person name="Decker E.L."/>
            <person name="van Gessel N."/>
            <person name="Grimwood J."/>
            <person name="Hayes R.D."/>
            <person name="Graham S.W."/>
            <person name="Gunter L.E."/>
            <person name="McDaniel S.F."/>
            <person name="Hoernstein S.N.W."/>
            <person name="Larsson A."/>
            <person name="Li F.W."/>
            <person name="Perroud P.F."/>
            <person name="Phillips J."/>
            <person name="Ranjan P."/>
            <person name="Rokshar D.S."/>
            <person name="Rothfels C.J."/>
            <person name="Schneider L."/>
            <person name="Shu S."/>
            <person name="Stevenson D.W."/>
            <person name="Thummler F."/>
            <person name="Tillich M."/>
            <person name="Villarreal Aguilar J.C."/>
            <person name="Widiez T."/>
            <person name="Wong G.K."/>
            <person name="Wymore A."/>
            <person name="Zhang Y."/>
            <person name="Zimmer A.D."/>
            <person name="Quatrano R.S."/>
            <person name="Mayer K.F.X."/>
            <person name="Goodstein D."/>
            <person name="Casacuberta J.M."/>
            <person name="Vandepoele K."/>
            <person name="Reski R."/>
            <person name="Cuming A.C."/>
            <person name="Tuskan G.A."/>
            <person name="Maumus F."/>
            <person name="Salse J."/>
            <person name="Schmutz J."/>
            <person name="Rensing S.A."/>
        </authorList>
    </citation>
    <scope>NUCLEOTIDE SEQUENCE [LARGE SCALE GENOMIC DNA]</scope>
    <source>
        <strain evidence="8 9">cv. Gransden 2004</strain>
    </source>
</reference>
<dbReference type="PANTHER" id="PTHR46423:SF1">
    <property type="entry name" value="RNA POLYMERASE II-ASSOCIATED PROTEIN 3"/>
    <property type="match status" value="1"/>
</dbReference>
<evidence type="ECO:0000256" key="4">
    <source>
        <dbReference type="ARBA" id="ARBA00040133"/>
    </source>
</evidence>
<feature type="compositionally biased region" description="Polar residues" evidence="6">
    <location>
        <begin position="717"/>
        <end position="741"/>
    </location>
</feature>
<evidence type="ECO:0000313" key="8">
    <source>
        <dbReference type="EnsemblPlants" id="Pp3c7_24250V3.2"/>
    </source>
</evidence>
<proteinExistence type="inferred from homology"/>
<keyword evidence="2" id="KW-0802">TPR repeat</keyword>
<evidence type="ECO:0000256" key="2">
    <source>
        <dbReference type="ARBA" id="ARBA00022803"/>
    </source>
</evidence>
<evidence type="ECO:0000313" key="9">
    <source>
        <dbReference type="Proteomes" id="UP000006727"/>
    </source>
</evidence>
<dbReference type="Pfam" id="PF13181">
    <property type="entry name" value="TPR_8"/>
    <property type="match status" value="2"/>
</dbReference>
<dbReference type="Gene3D" id="1.25.40.10">
    <property type="entry name" value="Tetratricopeptide repeat domain"/>
    <property type="match status" value="3"/>
</dbReference>
<dbReference type="EMBL" id="ABEU02000007">
    <property type="status" value="NOT_ANNOTATED_CDS"/>
    <property type="molecule type" value="Genomic_DNA"/>
</dbReference>
<dbReference type="Gramene" id="Pp3c7_24250V3.2">
    <property type="protein sequence ID" value="Pp3c7_24250V3.2"/>
    <property type="gene ID" value="Pp3c7_24250"/>
</dbReference>
<name>A0A7I4FTJ9_PHYPA</name>
<protein>
    <recommendedName>
        <fullName evidence="4">RNA polymerase II-associated protein 3</fullName>
    </recommendedName>
</protein>
<dbReference type="InterPro" id="IPR019734">
    <property type="entry name" value="TPR_rpt"/>
</dbReference>
<feature type="region of interest" description="Disordered" evidence="6">
    <location>
        <begin position="717"/>
        <end position="745"/>
    </location>
</feature>
<keyword evidence="9" id="KW-1185">Reference proteome</keyword>
<evidence type="ECO:0000256" key="3">
    <source>
        <dbReference type="ARBA" id="ARBA00038275"/>
    </source>
</evidence>
<dbReference type="PANTHER" id="PTHR46423">
    <property type="entry name" value="RNA POLYMERASE II-ASSOCIATED PROTEIN 3"/>
    <property type="match status" value="1"/>
</dbReference>
<dbReference type="InParanoid" id="A0A7I4FTJ9"/>
<evidence type="ECO:0000256" key="1">
    <source>
        <dbReference type="ARBA" id="ARBA00022737"/>
    </source>
</evidence>
<dbReference type="InterPro" id="IPR025986">
    <property type="entry name" value="RPAP3-like_C"/>
</dbReference>
<evidence type="ECO:0000256" key="5">
    <source>
        <dbReference type="SAM" id="Coils"/>
    </source>
</evidence>
<dbReference type="InterPro" id="IPR051966">
    <property type="entry name" value="RPAP3"/>
</dbReference>
<evidence type="ECO:0000259" key="7">
    <source>
        <dbReference type="Pfam" id="PF13877"/>
    </source>
</evidence>
<dbReference type="Pfam" id="PF13877">
    <property type="entry name" value="RPAP3_C"/>
    <property type="match status" value="1"/>
</dbReference>
<reference evidence="8 9" key="1">
    <citation type="journal article" date="2008" name="Science">
        <title>The Physcomitrella genome reveals evolutionary insights into the conquest of land by plants.</title>
        <authorList>
            <person name="Rensing S."/>
            <person name="Lang D."/>
            <person name="Zimmer A."/>
            <person name="Terry A."/>
            <person name="Salamov A."/>
            <person name="Shapiro H."/>
            <person name="Nishiyama T."/>
            <person name="Perroud P.-F."/>
            <person name="Lindquist E."/>
            <person name="Kamisugi Y."/>
            <person name="Tanahashi T."/>
            <person name="Sakakibara K."/>
            <person name="Fujita T."/>
            <person name="Oishi K."/>
            <person name="Shin-I T."/>
            <person name="Kuroki Y."/>
            <person name="Toyoda A."/>
            <person name="Suzuki Y."/>
            <person name="Hashimoto A."/>
            <person name="Yamaguchi K."/>
            <person name="Sugano A."/>
            <person name="Kohara Y."/>
            <person name="Fujiyama A."/>
            <person name="Anterola A."/>
            <person name="Aoki S."/>
            <person name="Ashton N."/>
            <person name="Barbazuk W.B."/>
            <person name="Barker E."/>
            <person name="Bennetzen J."/>
            <person name="Bezanilla M."/>
            <person name="Blankenship R."/>
            <person name="Cho S.H."/>
            <person name="Dutcher S."/>
            <person name="Estelle M."/>
            <person name="Fawcett J.A."/>
            <person name="Gundlach H."/>
            <person name="Hanada K."/>
            <person name="Heyl A."/>
            <person name="Hicks K.A."/>
            <person name="Hugh J."/>
            <person name="Lohr M."/>
            <person name="Mayer K."/>
            <person name="Melkozernov A."/>
            <person name="Murata T."/>
            <person name="Nelson D."/>
            <person name="Pils B."/>
            <person name="Prigge M."/>
            <person name="Reiss B."/>
            <person name="Renner T."/>
            <person name="Rombauts S."/>
            <person name="Rushton P."/>
            <person name="Sanderfoot A."/>
            <person name="Schween G."/>
            <person name="Shiu S.-H."/>
            <person name="Stueber K."/>
            <person name="Theodoulou F.L."/>
            <person name="Tu H."/>
            <person name="Van de Peer Y."/>
            <person name="Verrier P.J."/>
            <person name="Waters E."/>
            <person name="Wood A."/>
            <person name="Yang L."/>
            <person name="Cove D."/>
            <person name="Cuming A."/>
            <person name="Hasebe M."/>
            <person name="Lucas S."/>
            <person name="Mishler D.B."/>
            <person name="Reski R."/>
            <person name="Grigoriev I."/>
            <person name="Quatrano R.S."/>
            <person name="Boore J.L."/>
        </authorList>
    </citation>
    <scope>NUCLEOTIDE SEQUENCE [LARGE SCALE GENOMIC DNA]</scope>
    <source>
        <strain evidence="8 9">cv. Gransden 2004</strain>
    </source>
</reference>
<dbReference type="Proteomes" id="UP000006727">
    <property type="component" value="Chromosome 7"/>
</dbReference>
<dbReference type="SMART" id="SM00028">
    <property type="entry name" value="TPR"/>
    <property type="match status" value="7"/>
</dbReference>
<dbReference type="SUPFAM" id="SSF48452">
    <property type="entry name" value="TPR-like"/>
    <property type="match status" value="3"/>
</dbReference>
<reference evidence="8" key="3">
    <citation type="submission" date="2020-12" db="UniProtKB">
        <authorList>
            <consortium name="EnsemblPlants"/>
        </authorList>
    </citation>
    <scope>IDENTIFICATION</scope>
</reference>
<keyword evidence="1" id="KW-0677">Repeat</keyword>
<feature type="coiled-coil region" evidence="5">
    <location>
        <begin position="3"/>
        <end position="75"/>
    </location>
</feature>
<comment type="similarity">
    <text evidence="3">Belongs to the RPAP3 family.</text>
</comment>
<organism evidence="8 9">
    <name type="scientific">Physcomitrium patens</name>
    <name type="common">Spreading-leaved earth moss</name>
    <name type="synonym">Physcomitrella patens</name>
    <dbReference type="NCBI Taxonomy" id="3218"/>
    <lineage>
        <taxon>Eukaryota</taxon>
        <taxon>Viridiplantae</taxon>
        <taxon>Streptophyta</taxon>
        <taxon>Embryophyta</taxon>
        <taxon>Bryophyta</taxon>
        <taxon>Bryophytina</taxon>
        <taxon>Bryopsida</taxon>
        <taxon>Funariidae</taxon>
        <taxon>Funariales</taxon>
        <taxon>Funariaceae</taxon>
        <taxon>Physcomitrium</taxon>
    </lineage>
</organism>
<keyword evidence="5" id="KW-0175">Coiled coil</keyword>